<feature type="non-terminal residue" evidence="2">
    <location>
        <position position="47"/>
    </location>
</feature>
<comment type="caution">
    <text evidence="2">The sequence shown here is derived from an EMBL/GenBank/DDBJ whole genome shotgun (WGS) entry which is preliminary data.</text>
</comment>
<dbReference type="AlphaFoldDB" id="A0A0F9B2Y5"/>
<evidence type="ECO:0008006" key="3">
    <source>
        <dbReference type="Google" id="ProtNLM"/>
    </source>
</evidence>
<reference evidence="2" key="1">
    <citation type="journal article" date="2015" name="Nature">
        <title>Complex archaea that bridge the gap between prokaryotes and eukaryotes.</title>
        <authorList>
            <person name="Spang A."/>
            <person name="Saw J.H."/>
            <person name="Jorgensen S.L."/>
            <person name="Zaremba-Niedzwiedzka K."/>
            <person name="Martijn J."/>
            <person name="Lind A.E."/>
            <person name="van Eijk R."/>
            <person name="Schleper C."/>
            <person name="Guy L."/>
            <person name="Ettema T.J."/>
        </authorList>
    </citation>
    <scope>NUCLEOTIDE SEQUENCE</scope>
</reference>
<keyword evidence="1" id="KW-0812">Transmembrane</keyword>
<accession>A0A0F9B2Y5</accession>
<feature type="transmembrane region" description="Helical" evidence="1">
    <location>
        <begin position="12"/>
        <end position="32"/>
    </location>
</feature>
<evidence type="ECO:0000313" key="2">
    <source>
        <dbReference type="EMBL" id="KKK78896.1"/>
    </source>
</evidence>
<organism evidence="2">
    <name type="scientific">marine sediment metagenome</name>
    <dbReference type="NCBI Taxonomy" id="412755"/>
    <lineage>
        <taxon>unclassified sequences</taxon>
        <taxon>metagenomes</taxon>
        <taxon>ecological metagenomes</taxon>
    </lineage>
</organism>
<sequence length="47" mass="4941">MPTNPVRTTLVKLLVSAVGMFVFAIFVMPPLYDVLCDITGIGGKTGG</sequence>
<evidence type="ECO:0000256" key="1">
    <source>
        <dbReference type="SAM" id="Phobius"/>
    </source>
</evidence>
<name>A0A0F9B2Y5_9ZZZZ</name>
<protein>
    <recommendedName>
        <fullName evidence="3">Cytochrome c oxidase assembly protein</fullName>
    </recommendedName>
</protein>
<proteinExistence type="predicted"/>
<gene>
    <name evidence="2" type="ORF">LCGC14_2838960</name>
</gene>
<keyword evidence="1" id="KW-1133">Transmembrane helix</keyword>
<keyword evidence="1" id="KW-0472">Membrane</keyword>
<dbReference type="EMBL" id="LAZR01054279">
    <property type="protein sequence ID" value="KKK78896.1"/>
    <property type="molecule type" value="Genomic_DNA"/>
</dbReference>